<comment type="caution">
    <text evidence="1">The sequence shown here is derived from an EMBL/GenBank/DDBJ whole genome shotgun (WGS) entry which is preliminary data.</text>
</comment>
<reference evidence="1 2" key="1">
    <citation type="submission" date="2017-10" db="EMBL/GenBank/DDBJ databases">
        <title>Draft genome sequence of cellulolytic Actinomyces sp CtC72 isolated from cattle rumen fluid.</title>
        <authorList>
            <person name="Joshi A.J."/>
            <person name="Vasudevan G."/>
            <person name="Lanjekar V.B."/>
            <person name="Hivarkar S."/>
            <person name="Engineer A."/>
            <person name="Pore S.D."/>
            <person name="Dhakephalkar P.K."/>
            <person name="Dagar S."/>
        </authorList>
    </citation>
    <scope>NUCLEOTIDE SEQUENCE [LARGE SCALE GENOMIC DNA]</scope>
    <source>
        <strain evidence="2">CtC72</strain>
    </source>
</reference>
<evidence type="ECO:0000313" key="2">
    <source>
        <dbReference type="Proteomes" id="UP000194577"/>
    </source>
</evidence>
<name>A0ABX4MAZ9_9ACTO</name>
<dbReference type="EMBL" id="MTPX02000042">
    <property type="protein sequence ID" value="PHP52634.1"/>
    <property type="molecule type" value="Genomic_DNA"/>
</dbReference>
<dbReference type="Proteomes" id="UP000194577">
    <property type="component" value="Unassembled WGS sequence"/>
</dbReference>
<sequence>MVIGGCGITHPEDYPVDGPTFKATSNPAEVHAEDFGHSWNLNVDSGVVGCEFDEDGDPALTFTSPDGTVYALNAVEANDGLPEIGDIAGGSVGYLRTFAFTVCEAGDHG</sequence>
<gene>
    <name evidence="1" type="ORF">BW737_008665</name>
</gene>
<keyword evidence="2" id="KW-1185">Reference proteome</keyword>
<protein>
    <submittedName>
        <fullName evidence="1">Superoxide dismutase</fullName>
    </submittedName>
</protein>
<organism evidence="1 2">
    <name type="scientific">Actinomyces ruminis</name>
    <dbReference type="NCBI Taxonomy" id="1937003"/>
    <lineage>
        <taxon>Bacteria</taxon>
        <taxon>Bacillati</taxon>
        <taxon>Actinomycetota</taxon>
        <taxon>Actinomycetes</taxon>
        <taxon>Actinomycetales</taxon>
        <taxon>Actinomycetaceae</taxon>
        <taxon>Actinomyces</taxon>
    </lineage>
</organism>
<evidence type="ECO:0000313" key="1">
    <source>
        <dbReference type="EMBL" id="PHP52634.1"/>
    </source>
</evidence>
<accession>A0ABX4MAZ9</accession>
<proteinExistence type="predicted"/>